<keyword evidence="5" id="KW-0418">Kinase</keyword>
<keyword evidence="4" id="KW-0547">Nucleotide-binding</keyword>
<dbReference type="Gene3D" id="3.40.50.10330">
    <property type="entry name" value="Probable inorganic polyphosphate/atp-NAD kinase, domain 1"/>
    <property type="match status" value="1"/>
</dbReference>
<dbReference type="InterPro" id="IPR001206">
    <property type="entry name" value="Diacylglycerol_kinase_cat_dom"/>
</dbReference>
<evidence type="ECO:0000256" key="4">
    <source>
        <dbReference type="ARBA" id="ARBA00022741"/>
    </source>
</evidence>
<dbReference type="AlphaFoldDB" id="A0A2S0WI89"/>
<gene>
    <name evidence="9" type="ORF">C3E78_01735</name>
</gene>
<dbReference type="SUPFAM" id="SSF111331">
    <property type="entry name" value="NAD kinase/diacylglycerol kinase-like"/>
    <property type="match status" value="1"/>
</dbReference>
<dbReference type="NCBIfam" id="TIGR00147">
    <property type="entry name" value="YegS/Rv2252/BmrU family lipid kinase"/>
    <property type="match status" value="1"/>
</dbReference>
<accession>A0A2S0WI89</accession>
<evidence type="ECO:0000256" key="8">
    <source>
        <dbReference type="ARBA" id="ARBA00023264"/>
    </source>
</evidence>
<dbReference type="PROSITE" id="PS50146">
    <property type="entry name" value="DAGK"/>
    <property type="match status" value="1"/>
</dbReference>
<dbReference type="InterPro" id="IPR016064">
    <property type="entry name" value="NAD/diacylglycerol_kinase_sf"/>
</dbReference>
<dbReference type="RefSeq" id="WP_108576689.1">
    <property type="nucleotide sequence ID" value="NZ_CP026952.1"/>
</dbReference>
<name>A0A2S0WI89_9ACTN</name>
<dbReference type="Pfam" id="PF00781">
    <property type="entry name" value="DAGK_cat"/>
    <property type="match status" value="1"/>
</dbReference>
<dbReference type="GO" id="GO:0008654">
    <property type="term" value="P:phospholipid biosynthetic process"/>
    <property type="evidence" value="ECO:0007669"/>
    <property type="project" value="UniProtKB-KW"/>
</dbReference>
<dbReference type="KEGG" id="aez:C3E78_01735"/>
<evidence type="ECO:0000313" key="10">
    <source>
        <dbReference type="Proteomes" id="UP000244384"/>
    </source>
</evidence>
<dbReference type="InterPro" id="IPR050187">
    <property type="entry name" value="Lipid_Phosphate_FormReg"/>
</dbReference>
<dbReference type="InterPro" id="IPR005218">
    <property type="entry name" value="Diacylglycerol/lipid_kinase"/>
</dbReference>
<keyword evidence="7" id="KW-0443">Lipid metabolism</keyword>
<evidence type="ECO:0000256" key="7">
    <source>
        <dbReference type="ARBA" id="ARBA00023209"/>
    </source>
</evidence>
<sequence>MKSLLAIANADAGTADDAAVESAVDALRDDFTVDLVKTSSPDDLSSALAERPDVDTVLVLGGDGSLHAVVQALHDAKRLDTVTVGLIPLGTGNDFAATLGLPDDPAKAALVLVSGQTREIDLIADGDGGVVVNAAHIGIGAEAAAAARPWKKALGPIGYAIGAILTGLKGLTTPGARLTISVDGKQLERKKPVIQVAVGNGRFVGGGAPLLPQADPSDGELDVSVSYTESPRRRIAYAFSVRRGEHHRRDDVVYLRGTEVEVRGDALRCTSDGELTAPSTHHRWTLLPSAMTVHVP</sequence>
<evidence type="ECO:0000256" key="2">
    <source>
        <dbReference type="ARBA" id="ARBA00005983"/>
    </source>
</evidence>
<dbReference type="InterPro" id="IPR017438">
    <property type="entry name" value="ATP-NAD_kinase_N"/>
</dbReference>
<evidence type="ECO:0000256" key="3">
    <source>
        <dbReference type="ARBA" id="ARBA00022679"/>
    </source>
</evidence>
<dbReference type="SMART" id="SM00046">
    <property type="entry name" value="DAGKc"/>
    <property type="match status" value="1"/>
</dbReference>
<dbReference type="Gene3D" id="2.60.200.40">
    <property type="match status" value="1"/>
</dbReference>
<evidence type="ECO:0000256" key="1">
    <source>
        <dbReference type="ARBA" id="ARBA00001946"/>
    </source>
</evidence>
<evidence type="ECO:0000256" key="6">
    <source>
        <dbReference type="ARBA" id="ARBA00022840"/>
    </source>
</evidence>
<keyword evidence="10" id="KW-1185">Reference proteome</keyword>
<keyword evidence="7" id="KW-0594">Phospholipid biosynthesis</keyword>
<proteinExistence type="inferred from homology"/>
<keyword evidence="3" id="KW-0808">Transferase</keyword>
<keyword evidence="8" id="KW-1208">Phospholipid metabolism</keyword>
<dbReference type="Pfam" id="PF19279">
    <property type="entry name" value="YegS_C"/>
    <property type="match status" value="1"/>
</dbReference>
<dbReference type="Proteomes" id="UP000244384">
    <property type="component" value="Chromosome"/>
</dbReference>
<organism evidence="9 10">
    <name type="scientific">Aeromicrobium chenweiae</name>
    <dbReference type="NCBI Taxonomy" id="2079793"/>
    <lineage>
        <taxon>Bacteria</taxon>
        <taxon>Bacillati</taxon>
        <taxon>Actinomycetota</taxon>
        <taxon>Actinomycetes</taxon>
        <taxon>Propionibacteriales</taxon>
        <taxon>Nocardioidaceae</taxon>
        <taxon>Aeromicrobium</taxon>
    </lineage>
</organism>
<dbReference type="OrthoDB" id="142078at2"/>
<comment type="cofactor">
    <cofactor evidence="1">
        <name>Mg(2+)</name>
        <dbReference type="ChEBI" id="CHEBI:18420"/>
    </cofactor>
</comment>
<dbReference type="PANTHER" id="PTHR12358">
    <property type="entry name" value="SPHINGOSINE KINASE"/>
    <property type="match status" value="1"/>
</dbReference>
<dbReference type="GO" id="GO:0016301">
    <property type="term" value="F:kinase activity"/>
    <property type="evidence" value="ECO:0007669"/>
    <property type="project" value="UniProtKB-KW"/>
</dbReference>
<protein>
    <submittedName>
        <fullName evidence="9">Uncharacterized protein</fullName>
    </submittedName>
</protein>
<keyword evidence="6" id="KW-0067">ATP-binding</keyword>
<evidence type="ECO:0000256" key="5">
    <source>
        <dbReference type="ARBA" id="ARBA00022777"/>
    </source>
</evidence>
<keyword evidence="7" id="KW-0444">Lipid biosynthesis</keyword>
<dbReference type="EMBL" id="CP026952">
    <property type="protein sequence ID" value="AWB91043.1"/>
    <property type="molecule type" value="Genomic_DNA"/>
</dbReference>
<comment type="similarity">
    <text evidence="2">Belongs to the diacylglycerol/lipid kinase family.</text>
</comment>
<reference evidence="10" key="1">
    <citation type="submission" date="2018-01" db="EMBL/GenBank/DDBJ databases">
        <authorList>
            <person name="Li J."/>
        </authorList>
    </citation>
    <scope>NUCLEOTIDE SEQUENCE [LARGE SCALE GENOMIC DNA]</scope>
    <source>
        <strain evidence="10">592</strain>
    </source>
</reference>
<accession>A0A5F2EUZ7</accession>
<dbReference type="InterPro" id="IPR045540">
    <property type="entry name" value="YegS/DAGK_C"/>
</dbReference>
<dbReference type="GO" id="GO:0005524">
    <property type="term" value="F:ATP binding"/>
    <property type="evidence" value="ECO:0007669"/>
    <property type="project" value="UniProtKB-KW"/>
</dbReference>
<evidence type="ECO:0000313" key="9">
    <source>
        <dbReference type="EMBL" id="AWB91043.1"/>
    </source>
</evidence>
<dbReference type="PANTHER" id="PTHR12358:SF54">
    <property type="entry name" value="SPHINGOSINE KINASE RELATED PROTEIN"/>
    <property type="match status" value="1"/>
</dbReference>